<dbReference type="Gene3D" id="3.20.20.70">
    <property type="entry name" value="Aldolase class I"/>
    <property type="match status" value="1"/>
</dbReference>
<evidence type="ECO:0000256" key="1">
    <source>
        <dbReference type="ARBA" id="ARBA00004761"/>
    </source>
</evidence>
<organism evidence="6 7">
    <name type="scientific">Flintibacter hominis</name>
    <dbReference type="NCBI Taxonomy" id="2763048"/>
    <lineage>
        <taxon>Bacteria</taxon>
        <taxon>Bacillati</taxon>
        <taxon>Bacillota</taxon>
        <taxon>Clostridia</taxon>
        <taxon>Eubacteriales</taxon>
        <taxon>Flintibacter</taxon>
    </lineage>
</organism>
<protein>
    <submittedName>
        <fullName evidence="6">Bifunctional 4-hydroxy-2-oxoglutarate aldolase/2-dehydro-3-deoxy-phosphogluconate aldolase</fullName>
    </submittedName>
</protein>
<reference evidence="6" key="1">
    <citation type="submission" date="2020-08" db="EMBL/GenBank/DDBJ databases">
        <title>Genome public.</title>
        <authorList>
            <person name="Liu C."/>
            <person name="Sun Q."/>
        </authorList>
    </citation>
    <scope>NUCLEOTIDE SEQUENCE</scope>
    <source>
        <strain evidence="6">NSJ-23</strain>
    </source>
</reference>
<evidence type="ECO:0000256" key="4">
    <source>
        <dbReference type="ARBA" id="ARBA00023239"/>
    </source>
</evidence>
<evidence type="ECO:0000313" key="6">
    <source>
        <dbReference type="EMBL" id="MBC5721244.1"/>
    </source>
</evidence>
<dbReference type="PANTHER" id="PTHR30246:SF1">
    <property type="entry name" value="2-DEHYDRO-3-DEOXY-6-PHOSPHOGALACTONATE ALDOLASE-RELATED"/>
    <property type="match status" value="1"/>
</dbReference>
<dbReference type="EMBL" id="JACOPO010000001">
    <property type="protein sequence ID" value="MBC5721244.1"/>
    <property type="molecule type" value="Genomic_DNA"/>
</dbReference>
<dbReference type="CDD" id="cd00452">
    <property type="entry name" value="KDPG_aldolase"/>
    <property type="match status" value="1"/>
</dbReference>
<dbReference type="RefSeq" id="WP_147573083.1">
    <property type="nucleotide sequence ID" value="NZ_JACOPO010000001.1"/>
</dbReference>
<accession>A0A8J6J080</accession>
<name>A0A8J6J080_9FIRM</name>
<keyword evidence="4" id="KW-0456">Lyase</keyword>
<keyword evidence="7" id="KW-1185">Reference proteome</keyword>
<dbReference type="AlphaFoldDB" id="A0A8J6J080"/>
<evidence type="ECO:0000256" key="5">
    <source>
        <dbReference type="ARBA" id="ARBA00023277"/>
    </source>
</evidence>
<dbReference type="InterPro" id="IPR031338">
    <property type="entry name" value="KDPG/KHG_AS_2"/>
</dbReference>
<dbReference type="NCBIfam" id="TIGR01182">
    <property type="entry name" value="eda"/>
    <property type="match status" value="1"/>
</dbReference>
<dbReference type="InterPro" id="IPR000887">
    <property type="entry name" value="Aldlse_KDPG_KHG"/>
</dbReference>
<comment type="caution">
    <text evidence="6">The sequence shown here is derived from an EMBL/GenBank/DDBJ whole genome shotgun (WGS) entry which is preliminary data.</text>
</comment>
<comment type="similarity">
    <text evidence="2">Belongs to the KHG/KDPG aldolase family.</text>
</comment>
<dbReference type="InterPro" id="IPR013785">
    <property type="entry name" value="Aldolase_TIM"/>
</dbReference>
<keyword evidence="5" id="KW-0119">Carbohydrate metabolism</keyword>
<dbReference type="SUPFAM" id="SSF51569">
    <property type="entry name" value="Aldolase"/>
    <property type="match status" value="1"/>
</dbReference>
<comment type="subunit">
    <text evidence="3">Homotrimer.</text>
</comment>
<comment type="pathway">
    <text evidence="1">Carbohydrate acid metabolism.</text>
</comment>
<dbReference type="GO" id="GO:0016829">
    <property type="term" value="F:lyase activity"/>
    <property type="evidence" value="ECO:0007669"/>
    <property type="project" value="UniProtKB-KW"/>
</dbReference>
<dbReference type="PROSITE" id="PS00160">
    <property type="entry name" value="ALDOLASE_KDPG_KHG_2"/>
    <property type="match status" value="1"/>
</dbReference>
<dbReference type="Proteomes" id="UP000628736">
    <property type="component" value="Unassembled WGS sequence"/>
</dbReference>
<proteinExistence type="inferred from homology"/>
<evidence type="ECO:0000256" key="3">
    <source>
        <dbReference type="ARBA" id="ARBA00011233"/>
    </source>
</evidence>
<sequence length="218" mass="23233">MREQVIQMVEEEKIIAIVRGIDAEKCMKVADALYEGGIRLMEITFDQKNPDSFPVTANAIAEIGAKYQGRMLVGAGTVTTPELVELAAKAGAKYIISPDVNVEVIRRTRELGLVSMPGAMTPSEVMTAHNAGADYVKLFPAGELGTSYVKAIRAPISHVKLLAVGGINEKNVADYMAAGMCGAGVGGNLANKKWIEAGEFHKITETARELLAAAKSVK</sequence>
<dbReference type="PANTHER" id="PTHR30246">
    <property type="entry name" value="2-KETO-3-DEOXY-6-PHOSPHOGLUCONATE ALDOLASE"/>
    <property type="match status" value="1"/>
</dbReference>
<dbReference type="Pfam" id="PF01081">
    <property type="entry name" value="Aldolase"/>
    <property type="match status" value="1"/>
</dbReference>
<evidence type="ECO:0000256" key="2">
    <source>
        <dbReference type="ARBA" id="ARBA00006906"/>
    </source>
</evidence>
<gene>
    <name evidence="6" type="ORF">H8S11_00165</name>
</gene>
<evidence type="ECO:0000313" key="7">
    <source>
        <dbReference type="Proteomes" id="UP000628736"/>
    </source>
</evidence>